<protein>
    <submittedName>
        <fullName evidence="2">Uncharacterized protein</fullName>
    </submittedName>
</protein>
<feature type="region of interest" description="Disordered" evidence="1">
    <location>
        <begin position="174"/>
        <end position="206"/>
    </location>
</feature>
<evidence type="ECO:0000256" key="1">
    <source>
        <dbReference type="SAM" id="MobiDB-lite"/>
    </source>
</evidence>
<sequence>MYASRKILASPDLIDEMDSNSEYEYTYFIQQEQRRQGYLDSSSSLSSQSESPSPSSDSEELEEEDEQDYDDDDDEFEYEEDGSPRIEYTPLPPRQQPVPHFSRKQEYTDLLNSTPPGYYSYQRAHRPAYIQSQQHARALRYYQTEQFTSTPPPAVPALKVTSWPHDDECTGDNYNYSHNYNRKPYRRSVGKNGSGQQRRGGKSANTRFLDDLRVGVKLDCVHSGDMDKFWRVMGRECDDLNRNNNIKSTGNSNSSDSDNGWGRPDTAVTLSRSSTAASEESVPLTITVTKTISIEVQNTFTATVDSFDCKTVSNVCSDSVSSSNERLETAVTEKSFWGAADWYYDDEIDDEKRRTFTGGPIPSPSMVTGKEGGEKDGDGVVVGVELWKKFGMTVRKVRNVFGRTSG</sequence>
<accession>A0AAV9X9K3</accession>
<dbReference type="AlphaFoldDB" id="A0AAV9X9K3"/>
<comment type="caution">
    <text evidence="2">The sequence shown here is derived from an EMBL/GenBank/DDBJ whole genome shotgun (WGS) entry which is preliminary data.</text>
</comment>
<proteinExistence type="predicted"/>
<gene>
    <name evidence="2" type="ORF">TWF694_011196</name>
</gene>
<feature type="compositionally biased region" description="Acidic residues" evidence="1">
    <location>
        <begin position="57"/>
        <end position="81"/>
    </location>
</feature>
<organism evidence="2 3">
    <name type="scientific">Orbilia ellipsospora</name>
    <dbReference type="NCBI Taxonomy" id="2528407"/>
    <lineage>
        <taxon>Eukaryota</taxon>
        <taxon>Fungi</taxon>
        <taxon>Dikarya</taxon>
        <taxon>Ascomycota</taxon>
        <taxon>Pezizomycotina</taxon>
        <taxon>Orbiliomycetes</taxon>
        <taxon>Orbiliales</taxon>
        <taxon>Orbiliaceae</taxon>
        <taxon>Orbilia</taxon>
    </lineage>
</organism>
<reference evidence="2 3" key="1">
    <citation type="submission" date="2019-10" db="EMBL/GenBank/DDBJ databases">
        <authorList>
            <person name="Palmer J.M."/>
        </authorList>
    </citation>
    <scope>NUCLEOTIDE SEQUENCE [LARGE SCALE GENOMIC DNA]</scope>
    <source>
        <strain evidence="2 3">TWF694</strain>
    </source>
</reference>
<keyword evidence="3" id="KW-1185">Reference proteome</keyword>
<evidence type="ECO:0000313" key="2">
    <source>
        <dbReference type="EMBL" id="KAK6538316.1"/>
    </source>
</evidence>
<feature type="region of interest" description="Disordered" evidence="1">
    <location>
        <begin position="33"/>
        <end position="99"/>
    </location>
</feature>
<name>A0AAV9X9K3_9PEZI</name>
<feature type="compositionally biased region" description="Basic residues" evidence="1">
    <location>
        <begin position="180"/>
        <end position="189"/>
    </location>
</feature>
<dbReference type="Proteomes" id="UP001365542">
    <property type="component" value="Unassembled WGS sequence"/>
</dbReference>
<dbReference type="EMBL" id="JAVHJO010000008">
    <property type="protein sequence ID" value="KAK6538316.1"/>
    <property type="molecule type" value="Genomic_DNA"/>
</dbReference>
<feature type="compositionally biased region" description="Polar residues" evidence="1">
    <location>
        <begin position="268"/>
        <end position="281"/>
    </location>
</feature>
<evidence type="ECO:0000313" key="3">
    <source>
        <dbReference type="Proteomes" id="UP001365542"/>
    </source>
</evidence>
<feature type="region of interest" description="Disordered" evidence="1">
    <location>
        <begin position="354"/>
        <end position="375"/>
    </location>
</feature>
<feature type="compositionally biased region" description="Low complexity" evidence="1">
    <location>
        <begin position="40"/>
        <end position="56"/>
    </location>
</feature>
<feature type="region of interest" description="Disordered" evidence="1">
    <location>
        <begin position="240"/>
        <end position="281"/>
    </location>
</feature>